<dbReference type="Proteomes" id="UP000327013">
    <property type="component" value="Chromosome 6"/>
</dbReference>
<keyword evidence="8" id="KW-1185">Reference proteome</keyword>
<dbReference type="InterPro" id="IPR016082">
    <property type="entry name" value="Ribosomal_uL30_ferredoxin-like"/>
</dbReference>
<keyword evidence="5" id="KW-0472">Membrane</keyword>
<dbReference type="SUPFAM" id="SSF55129">
    <property type="entry name" value="Ribosomal protein L30p/L7e"/>
    <property type="match status" value="1"/>
</dbReference>
<dbReference type="PANTHER" id="PTHR15892:SF2">
    <property type="entry name" value="LARGE RIBOSOMAL SUBUNIT PROTEIN UL30M"/>
    <property type="match status" value="1"/>
</dbReference>
<evidence type="ECO:0000313" key="7">
    <source>
        <dbReference type="EMBL" id="KAE8075629.1"/>
    </source>
</evidence>
<dbReference type="InterPro" id="IPR005996">
    <property type="entry name" value="Ribosomal_uL30_bac-type"/>
</dbReference>
<feature type="transmembrane region" description="Helical" evidence="5">
    <location>
        <begin position="84"/>
        <end position="109"/>
    </location>
</feature>
<dbReference type="NCBIfam" id="TIGR01308">
    <property type="entry name" value="rpmD_bact"/>
    <property type="match status" value="1"/>
</dbReference>
<evidence type="ECO:0000313" key="8">
    <source>
        <dbReference type="Proteomes" id="UP000327013"/>
    </source>
</evidence>
<evidence type="ECO:0000256" key="1">
    <source>
        <dbReference type="ARBA" id="ARBA00007594"/>
    </source>
</evidence>
<dbReference type="Pfam" id="PF00327">
    <property type="entry name" value="Ribosomal_L30"/>
    <property type="match status" value="1"/>
</dbReference>
<proteinExistence type="inferred from homology"/>
<dbReference type="FunFam" id="3.30.1390.20:FF:000007">
    <property type="entry name" value="50S ribosomal protein L30"/>
    <property type="match status" value="1"/>
</dbReference>
<dbReference type="GO" id="GO:0005739">
    <property type="term" value="C:mitochondrion"/>
    <property type="evidence" value="ECO:0007669"/>
    <property type="project" value="TreeGrafter"/>
</dbReference>
<dbReference type="GO" id="GO:0003735">
    <property type="term" value="F:structural constituent of ribosome"/>
    <property type="evidence" value="ECO:0007669"/>
    <property type="project" value="InterPro"/>
</dbReference>
<dbReference type="Gene3D" id="3.30.1390.20">
    <property type="entry name" value="Ribosomal protein L30, ferredoxin-like fold domain"/>
    <property type="match status" value="1"/>
</dbReference>
<evidence type="ECO:0000256" key="2">
    <source>
        <dbReference type="ARBA" id="ARBA00022980"/>
    </source>
</evidence>
<accession>A0A5N6R9S8</accession>
<keyword evidence="5" id="KW-1133">Transmembrane helix</keyword>
<gene>
    <name evidence="7" type="ORF">FH972_014325</name>
</gene>
<organism evidence="7 8">
    <name type="scientific">Carpinus fangiana</name>
    <dbReference type="NCBI Taxonomy" id="176857"/>
    <lineage>
        <taxon>Eukaryota</taxon>
        <taxon>Viridiplantae</taxon>
        <taxon>Streptophyta</taxon>
        <taxon>Embryophyta</taxon>
        <taxon>Tracheophyta</taxon>
        <taxon>Spermatophyta</taxon>
        <taxon>Magnoliopsida</taxon>
        <taxon>eudicotyledons</taxon>
        <taxon>Gunneridae</taxon>
        <taxon>Pentapetalae</taxon>
        <taxon>rosids</taxon>
        <taxon>fabids</taxon>
        <taxon>Fagales</taxon>
        <taxon>Betulaceae</taxon>
        <taxon>Carpinus</taxon>
    </lineage>
</organism>
<sequence>MGLFENTLTPSVSTLLSPQALAAIIASYELSRGRVQLGFCWKDGGFSMNVRRLVGAAAALRLKKSAFWRIGRLFRKKREKNCPGLVVVSGAVGCLGPRMGIIWLTYIFLFECHLGKVSGAVSVGIWVNGEGMNAFKAYKACVPIAWSPNLYITLVRGIPGTRRLHRRTLEALRLRKCNRTVMRWNTPTVRGMIQQVKRLVVVETEEMFKARKQKEANHRALRPPLIINHLPAAASDSS</sequence>
<dbReference type="PANTHER" id="PTHR15892">
    <property type="entry name" value="MITOCHONDRIAL RIBOSOMAL PROTEIN L30"/>
    <property type="match status" value="1"/>
</dbReference>
<keyword evidence="5" id="KW-0812">Transmembrane</keyword>
<keyword evidence="3" id="KW-0687">Ribonucleoprotein</keyword>
<dbReference type="HAMAP" id="MF_01371_B">
    <property type="entry name" value="Ribosomal_uL30_B"/>
    <property type="match status" value="1"/>
</dbReference>
<evidence type="ECO:0000259" key="6">
    <source>
        <dbReference type="Pfam" id="PF00327"/>
    </source>
</evidence>
<dbReference type="GO" id="GO:0006412">
    <property type="term" value="P:translation"/>
    <property type="evidence" value="ECO:0007669"/>
    <property type="project" value="InterPro"/>
</dbReference>
<dbReference type="CDD" id="cd01658">
    <property type="entry name" value="Ribosomal_L30"/>
    <property type="match status" value="1"/>
</dbReference>
<reference evidence="7 8" key="1">
    <citation type="submission" date="2019-06" db="EMBL/GenBank/DDBJ databases">
        <title>A chromosomal-level reference genome of Carpinus fangiana (Coryloideae, Betulaceae).</title>
        <authorList>
            <person name="Yang X."/>
            <person name="Wang Z."/>
            <person name="Zhang L."/>
            <person name="Hao G."/>
            <person name="Liu J."/>
            <person name="Yang Y."/>
        </authorList>
    </citation>
    <scope>NUCLEOTIDE SEQUENCE [LARGE SCALE GENOMIC DNA]</scope>
    <source>
        <strain evidence="7">Cfa_2016G</strain>
        <tissue evidence="7">Leaf</tissue>
    </source>
</reference>
<dbReference type="EMBL" id="CM017326">
    <property type="protein sequence ID" value="KAE8075629.1"/>
    <property type="molecule type" value="Genomic_DNA"/>
</dbReference>
<evidence type="ECO:0000256" key="3">
    <source>
        <dbReference type="ARBA" id="ARBA00023274"/>
    </source>
</evidence>
<protein>
    <recommendedName>
        <fullName evidence="4">Large ribosomal subunit protein uL30m</fullName>
    </recommendedName>
</protein>
<name>A0A5N6R9S8_9ROSI</name>
<comment type="similarity">
    <text evidence="1">Belongs to the universal ribosomal protein uL30 family.</text>
</comment>
<dbReference type="InterPro" id="IPR036919">
    <property type="entry name" value="Ribo_uL30_ferredoxin-like_sf"/>
</dbReference>
<dbReference type="AlphaFoldDB" id="A0A5N6R9S8"/>
<dbReference type="GO" id="GO:0015934">
    <property type="term" value="C:large ribosomal subunit"/>
    <property type="evidence" value="ECO:0007669"/>
    <property type="project" value="InterPro"/>
</dbReference>
<feature type="domain" description="Large ribosomal subunit protein uL30-like ferredoxin-like fold" evidence="6">
    <location>
        <begin position="151"/>
        <end position="200"/>
    </location>
</feature>
<evidence type="ECO:0000256" key="4">
    <source>
        <dbReference type="ARBA" id="ARBA00035281"/>
    </source>
</evidence>
<keyword evidence="2" id="KW-0689">Ribosomal protein</keyword>
<evidence type="ECO:0000256" key="5">
    <source>
        <dbReference type="SAM" id="Phobius"/>
    </source>
</evidence>
<dbReference type="OrthoDB" id="509901at2759"/>